<protein>
    <submittedName>
        <fullName evidence="9">Putative aliphatic sulfonates transport permease protein SsuC</fullName>
    </submittedName>
</protein>
<feature type="transmembrane region" description="Helical" evidence="7">
    <location>
        <begin position="98"/>
        <end position="122"/>
    </location>
</feature>
<dbReference type="InterPro" id="IPR000515">
    <property type="entry name" value="MetI-like"/>
</dbReference>
<evidence type="ECO:0000313" key="9">
    <source>
        <dbReference type="EMBL" id="OPX43286.1"/>
    </source>
</evidence>
<evidence type="ECO:0000256" key="7">
    <source>
        <dbReference type="RuleBase" id="RU363032"/>
    </source>
</evidence>
<keyword evidence="4 7" id="KW-0812">Transmembrane</keyword>
<dbReference type="AlphaFoldDB" id="A0A1V4SIF6"/>
<evidence type="ECO:0000256" key="5">
    <source>
        <dbReference type="ARBA" id="ARBA00022989"/>
    </source>
</evidence>
<evidence type="ECO:0000313" key="10">
    <source>
        <dbReference type="Proteomes" id="UP000191554"/>
    </source>
</evidence>
<dbReference type="FunFam" id="1.10.3720.10:FF:000003">
    <property type="entry name" value="Aliphatic sulfonate ABC transporter permease"/>
    <property type="match status" value="1"/>
</dbReference>
<dbReference type="OrthoDB" id="9793490at2"/>
<organism evidence="9 10">
    <name type="scientific">Ruminiclostridium hungatei</name>
    <name type="common">Clostridium hungatei</name>
    <dbReference type="NCBI Taxonomy" id="48256"/>
    <lineage>
        <taxon>Bacteria</taxon>
        <taxon>Bacillati</taxon>
        <taxon>Bacillota</taxon>
        <taxon>Clostridia</taxon>
        <taxon>Eubacteriales</taxon>
        <taxon>Oscillospiraceae</taxon>
        <taxon>Ruminiclostridium</taxon>
    </lineage>
</organism>
<dbReference type="STRING" id="48256.CLHUN_28340"/>
<evidence type="ECO:0000256" key="2">
    <source>
        <dbReference type="ARBA" id="ARBA00022448"/>
    </source>
</evidence>
<dbReference type="InterPro" id="IPR035906">
    <property type="entry name" value="MetI-like_sf"/>
</dbReference>
<comment type="caution">
    <text evidence="9">The sequence shown here is derived from an EMBL/GenBank/DDBJ whole genome shotgun (WGS) entry which is preliminary data.</text>
</comment>
<dbReference type="PROSITE" id="PS50928">
    <property type="entry name" value="ABC_TM1"/>
    <property type="match status" value="1"/>
</dbReference>
<comment type="similarity">
    <text evidence="7">Belongs to the binding-protein-dependent transport system permease family.</text>
</comment>
<sequence length="279" mass="30839">MEGLNEALEHIHIKPGLRENSGKQVKAWGYNGVFNLLTSVSFPLILLVTWQIVSVLNIFPPMLVPSLKSVAENLAEQLKTGLLFSDLSVSLVRVMKGYFFGGLLGLSFGVFMGISAFANRFFSGIFDGIRQIPGLAWLPLIILWFGIGDTSKVVLIAKGTFFPVLLNTIDGIRNTDKGYLEVARLYGIKKLELIRKVYFPSAVPFVFVGLRLGAGMAWMSVVGAEMLASSSGLGYRISNAQQLMRSNELIVDMIVVGVIGWLVDLILRKITKKVLRWKK</sequence>
<keyword evidence="3" id="KW-1003">Cell membrane</keyword>
<evidence type="ECO:0000256" key="3">
    <source>
        <dbReference type="ARBA" id="ARBA00022475"/>
    </source>
</evidence>
<feature type="domain" description="ABC transmembrane type-1" evidence="8">
    <location>
        <begin position="87"/>
        <end position="267"/>
    </location>
</feature>
<dbReference type="Proteomes" id="UP000191554">
    <property type="component" value="Unassembled WGS sequence"/>
</dbReference>
<dbReference type="EMBL" id="MZGX01000019">
    <property type="protein sequence ID" value="OPX43286.1"/>
    <property type="molecule type" value="Genomic_DNA"/>
</dbReference>
<dbReference type="CDD" id="cd06261">
    <property type="entry name" value="TM_PBP2"/>
    <property type="match status" value="1"/>
</dbReference>
<feature type="transmembrane region" description="Helical" evidence="7">
    <location>
        <begin position="128"/>
        <end position="147"/>
    </location>
</feature>
<dbReference type="PANTHER" id="PTHR30151">
    <property type="entry name" value="ALKANE SULFONATE ABC TRANSPORTER-RELATED, MEMBRANE SUBUNIT"/>
    <property type="match status" value="1"/>
</dbReference>
<evidence type="ECO:0000256" key="4">
    <source>
        <dbReference type="ARBA" id="ARBA00022692"/>
    </source>
</evidence>
<dbReference type="PANTHER" id="PTHR30151:SF38">
    <property type="entry name" value="ALIPHATIC SULFONATES TRANSPORT PERMEASE PROTEIN SSUC-RELATED"/>
    <property type="match status" value="1"/>
</dbReference>
<keyword evidence="6 7" id="KW-0472">Membrane</keyword>
<evidence type="ECO:0000256" key="1">
    <source>
        <dbReference type="ARBA" id="ARBA00004651"/>
    </source>
</evidence>
<dbReference type="RefSeq" id="WP_080065286.1">
    <property type="nucleotide sequence ID" value="NZ_MZGX01000019.1"/>
</dbReference>
<dbReference type="Pfam" id="PF00528">
    <property type="entry name" value="BPD_transp_1"/>
    <property type="match status" value="1"/>
</dbReference>
<keyword evidence="5 7" id="KW-1133">Transmembrane helix</keyword>
<comment type="subcellular location">
    <subcellularLocation>
        <location evidence="1 7">Cell membrane</location>
        <topology evidence="1 7">Multi-pass membrane protein</topology>
    </subcellularLocation>
</comment>
<dbReference type="GO" id="GO:0042918">
    <property type="term" value="P:alkanesulfonate transmembrane transport"/>
    <property type="evidence" value="ECO:0007669"/>
    <property type="project" value="UniProtKB-ARBA"/>
</dbReference>
<dbReference type="SUPFAM" id="SSF161098">
    <property type="entry name" value="MetI-like"/>
    <property type="match status" value="1"/>
</dbReference>
<name>A0A1V4SIF6_RUMHU</name>
<feature type="transmembrane region" description="Helical" evidence="7">
    <location>
        <begin position="197"/>
        <end position="221"/>
    </location>
</feature>
<dbReference type="Gene3D" id="1.10.3720.10">
    <property type="entry name" value="MetI-like"/>
    <property type="match status" value="1"/>
</dbReference>
<dbReference type="GO" id="GO:0005886">
    <property type="term" value="C:plasma membrane"/>
    <property type="evidence" value="ECO:0007669"/>
    <property type="project" value="UniProtKB-SubCell"/>
</dbReference>
<accession>A0A1V4SIF6</accession>
<feature type="transmembrane region" description="Helical" evidence="7">
    <location>
        <begin position="249"/>
        <end position="267"/>
    </location>
</feature>
<gene>
    <name evidence="9" type="primary">ssuC_10</name>
    <name evidence="9" type="ORF">CLHUN_28340</name>
</gene>
<evidence type="ECO:0000259" key="8">
    <source>
        <dbReference type="PROSITE" id="PS50928"/>
    </source>
</evidence>
<keyword evidence="10" id="KW-1185">Reference proteome</keyword>
<proteinExistence type="inferred from homology"/>
<reference evidence="9 10" key="1">
    <citation type="submission" date="2017-03" db="EMBL/GenBank/DDBJ databases">
        <title>Genome sequence of Clostridium hungatei DSM 14427.</title>
        <authorList>
            <person name="Poehlein A."/>
            <person name="Daniel R."/>
        </authorList>
    </citation>
    <scope>NUCLEOTIDE SEQUENCE [LARGE SCALE GENOMIC DNA]</scope>
    <source>
        <strain evidence="9 10">DSM 14427</strain>
    </source>
</reference>
<evidence type="ECO:0000256" key="6">
    <source>
        <dbReference type="ARBA" id="ARBA00023136"/>
    </source>
</evidence>
<keyword evidence="2 7" id="KW-0813">Transport</keyword>
<feature type="transmembrane region" description="Helical" evidence="7">
    <location>
        <begin position="40"/>
        <end position="59"/>
    </location>
</feature>